<evidence type="ECO:0000259" key="2">
    <source>
        <dbReference type="Pfam" id="PF00561"/>
    </source>
</evidence>
<protein>
    <submittedName>
        <fullName evidence="3">Putative hydrolase</fullName>
    </submittedName>
</protein>
<organism evidence="3 4">
    <name type="scientific">Gordonia soli NBRC 108243</name>
    <dbReference type="NCBI Taxonomy" id="1223545"/>
    <lineage>
        <taxon>Bacteria</taxon>
        <taxon>Bacillati</taxon>
        <taxon>Actinomycetota</taxon>
        <taxon>Actinomycetes</taxon>
        <taxon>Mycobacteriales</taxon>
        <taxon>Gordoniaceae</taxon>
        <taxon>Gordonia</taxon>
    </lineage>
</organism>
<evidence type="ECO:0000313" key="3">
    <source>
        <dbReference type="EMBL" id="GAC68381.1"/>
    </source>
</evidence>
<dbReference type="OrthoDB" id="2987348at2"/>
<dbReference type="GO" id="GO:0016787">
    <property type="term" value="F:hydrolase activity"/>
    <property type="evidence" value="ECO:0007669"/>
    <property type="project" value="UniProtKB-KW"/>
</dbReference>
<dbReference type="AlphaFoldDB" id="M0QJE7"/>
<dbReference type="EMBL" id="BANX01000015">
    <property type="protein sequence ID" value="GAC68381.1"/>
    <property type="molecule type" value="Genomic_DNA"/>
</dbReference>
<accession>M0QJE7</accession>
<reference evidence="3 4" key="1">
    <citation type="submission" date="2013-01" db="EMBL/GenBank/DDBJ databases">
        <title>Whole genome shotgun sequence of Gordonia soli NBRC 108243.</title>
        <authorList>
            <person name="Isaki-Nakamura S."/>
            <person name="Hosoyama A."/>
            <person name="Tsuchikane K."/>
            <person name="Ando Y."/>
            <person name="Baba S."/>
            <person name="Ohji S."/>
            <person name="Hamada M."/>
            <person name="Tamura T."/>
            <person name="Yamazoe A."/>
            <person name="Yamazaki S."/>
            <person name="Fujita N."/>
        </authorList>
    </citation>
    <scope>NUCLEOTIDE SEQUENCE [LARGE SCALE GENOMIC DNA]</scope>
    <source>
        <strain evidence="3 4">NBRC 108243</strain>
    </source>
</reference>
<proteinExistence type="predicted"/>
<dbReference type="Proteomes" id="UP000011666">
    <property type="component" value="Unassembled WGS sequence"/>
</dbReference>
<dbReference type="PRINTS" id="PR00111">
    <property type="entry name" value="ABHYDROLASE"/>
</dbReference>
<dbReference type="PANTHER" id="PTHR43329">
    <property type="entry name" value="EPOXIDE HYDROLASE"/>
    <property type="match status" value="1"/>
</dbReference>
<comment type="caution">
    <text evidence="3">The sequence shown here is derived from an EMBL/GenBank/DDBJ whole genome shotgun (WGS) entry which is preliminary data.</text>
</comment>
<dbReference type="Pfam" id="PF00561">
    <property type="entry name" value="Abhydrolase_1"/>
    <property type="match status" value="1"/>
</dbReference>
<dbReference type="InterPro" id="IPR000639">
    <property type="entry name" value="Epox_hydrolase-like"/>
</dbReference>
<keyword evidence="4" id="KW-1185">Reference proteome</keyword>
<dbReference type="InterPro" id="IPR000073">
    <property type="entry name" value="AB_hydrolase_1"/>
</dbReference>
<name>M0QJE7_9ACTN</name>
<dbReference type="SUPFAM" id="SSF53474">
    <property type="entry name" value="alpha/beta-Hydrolases"/>
    <property type="match status" value="1"/>
</dbReference>
<dbReference type="PRINTS" id="PR00412">
    <property type="entry name" value="EPOXHYDRLASE"/>
</dbReference>
<dbReference type="RefSeq" id="WP_007620494.1">
    <property type="nucleotide sequence ID" value="NZ_BANX01000015.1"/>
</dbReference>
<feature type="domain" description="AB hydrolase-1" evidence="2">
    <location>
        <begin position="24"/>
        <end position="143"/>
    </location>
</feature>
<evidence type="ECO:0000256" key="1">
    <source>
        <dbReference type="ARBA" id="ARBA00022801"/>
    </source>
</evidence>
<keyword evidence="1 3" id="KW-0378">Hydrolase</keyword>
<gene>
    <name evidence="3" type="ORF">GS4_15_00300</name>
</gene>
<dbReference type="Gene3D" id="3.40.50.1820">
    <property type="entry name" value="alpha/beta hydrolase"/>
    <property type="match status" value="1"/>
</dbReference>
<sequence length="278" mass="29118">MGVEEFTVAANGVRLNVATAGTGPAVVLLHGFPHTWRIWSAVIPDLADRHRVIAPDLRGLGASERADSGYDAATLADDVLALLDGVGESRASVVALDAGVPPAFLLAARHPQRITRLVLMEALIGVLPGAEDFLAGGPPWWFGFHAVPGLAESVLAGNERAYIDFFLRQGTADGAGPPPPIREAILDAYADTESLRCAFEYYRAGTRNAADIADAARSRLTVPTMTIGAGVVGEATHRQLRPITDDLVGHVIADSGHIVPVDAPGELLESIGPFLTGG</sequence>
<dbReference type="InterPro" id="IPR029058">
    <property type="entry name" value="AB_hydrolase_fold"/>
</dbReference>
<dbReference type="STRING" id="1223545.GS4_15_00300"/>
<dbReference type="eggNOG" id="COG0596">
    <property type="taxonomic scope" value="Bacteria"/>
</dbReference>
<evidence type="ECO:0000313" key="4">
    <source>
        <dbReference type="Proteomes" id="UP000011666"/>
    </source>
</evidence>